<evidence type="ECO:0000313" key="4">
    <source>
        <dbReference type="Proteomes" id="UP000093053"/>
    </source>
</evidence>
<keyword evidence="2" id="KW-0472">Membrane</keyword>
<dbReference type="Proteomes" id="UP000093053">
    <property type="component" value="Chromosome"/>
</dbReference>
<dbReference type="KEGG" id="led:BBK82_04575"/>
<dbReference type="AlphaFoldDB" id="A0A1B2HCM9"/>
<proteinExistence type="predicted"/>
<feature type="region of interest" description="Disordered" evidence="1">
    <location>
        <begin position="266"/>
        <end position="295"/>
    </location>
</feature>
<accession>A0A1B2HCM9</accession>
<sequence>MSIPGGIEDHPDLKDDAWIRAANRRAKQEVRRQRRQARMRRHGGKVVSAVALVVIIGVVAALYQAGRFGELSLPDLRGAYKGVDTSQPFARTPAEKWADGEAGIVAPDQDPEYAPVYEAVRKAVVAAHLDPRMVVERDREPFLALLAQPSAEDVEPITDTVLWTRTKEGTKLLPVPVKVDGRMWPGRDENGLPVVHTSYRFAYAFDPGEMKNSLFEQTDLLAMVRADVDFQLDAEGLWVIKVDGYHYMMACRASKDGYLAPMFTEKRKSDGESSERGPEEWFASNAPIPDTGGCD</sequence>
<reference evidence="3 4" key="1">
    <citation type="submission" date="2016-07" db="EMBL/GenBank/DDBJ databases">
        <title>Complete genome sequence of the Lentzea guizhouensis DHS C013.</title>
        <authorList>
            <person name="Cao C."/>
        </authorList>
    </citation>
    <scope>NUCLEOTIDE SEQUENCE [LARGE SCALE GENOMIC DNA]</scope>
    <source>
        <strain evidence="3 4">DHS C013</strain>
    </source>
</reference>
<protein>
    <submittedName>
        <fullName evidence="3">Uncharacterized protein</fullName>
    </submittedName>
</protein>
<feature type="transmembrane region" description="Helical" evidence="2">
    <location>
        <begin position="42"/>
        <end position="63"/>
    </location>
</feature>
<keyword evidence="2" id="KW-1133">Transmembrane helix</keyword>
<evidence type="ECO:0000313" key="3">
    <source>
        <dbReference type="EMBL" id="ANZ35462.1"/>
    </source>
</evidence>
<evidence type="ECO:0000256" key="2">
    <source>
        <dbReference type="SAM" id="Phobius"/>
    </source>
</evidence>
<keyword evidence="2" id="KW-0812">Transmembrane</keyword>
<organism evidence="3 4">
    <name type="scientific">Lentzea guizhouensis</name>
    <dbReference type="NCBI Taxonomy" id="1586287"/>
    <lineage>
        <taxon>Bacteria</taxon>
        <taxon>Bacillati</taxon>
        <taxon>Actinomycetota</taxon>
        <taxon>Actinomycetes</taxon>
        <taxon>Pseudonocardiales</taxon>
        <taxon>Pseudonocardiaceae</taxon>
        <taxon>Lentzea</taxon>
    </lineage>
</organism>
<dbReference type="EMBL" id="CP016793">
    <property type="protein sequence ID" value="ANZ35462.1"/>
    <property type="molecule type" value="Genomic_DNA"/>
</dbReference>
<feature type="compositionally biased region" description="Basic and acidic residues" evidence="1">
    <location>
        <begin position="266"/>
        <end position="279"/>
    </location>
</feature>
<dbReference type="STRING" id="1586287.BBK82_04575"/>
<dbReference type="RefSeq" id="WP_065913874.1">
    <property type="nucleotide sequence ID" value="NZ_CP016793.1"/>
</dbReference>
<name>A0A1B2HCM9_9PSEU</name>
<gene>
    <name evidence="3" type="ORF">BBK82_04575</name>
</gene>
<evidence type="ECO:0000256" key="1">
    <source>
        <dbReference type="SAM" id="MobiDB-lite"/>
    </source>
</evidence>
<keyword evidence="4" id="KW-1185">Reference proteome</keyword>
<dbReference type="OrthoDB" id="4549522at2"/>